<dbReference type="EMBL" id="JBHUHZ010000001">
    <property type="protein sequence ID" value="MFD2161627.1"/>
    <property type="molecule type" value="Genomic_DNA"/>
</dbReference>
<protein>
    <recommendedName>
        <fullName evidence="1">Anhydro-N-acetylmuramic acid kinase</fullName>
        <ecNumber evidence="1">2.7.1.170</ecNumber>
    </recommendedName>
    <alternativeName>
        <fullName evidence="1">AnhMurNAc kinase</fullName>
    </alternativeName>
</protein>
<dbReference type="CDD" id="cd24050">
    <property type="entry name" value="ASKHA_NBD_ANMK"/>
    <property type="match status" value="1"/>
</dbReference>
<dbReference type="Pfam" id="PF03702">
    <property type="entry name" value="AnmK"/>
    <property type="match status" value="1"/>
</dbReference>
<keyword evidence="1 2" id="KW-0418">Kinase</keyword>
<feature type="binding site" evidence="1">
    <location>
        <begin position="25"/>
        <end position="32"/>
    </location>
    <ligand>
        <name>ATP</name>
        <dbReference type="ChEBI" id="CHEBI:30616"/>
    </ligand>
</feature>
<evidence type="ECO:0000313" key="3">
    <source>
        <dbReference type="Proteomes" id="UP001597387"/>
    </source>
</evidence>
<comment type="pathway">
    <text evidence="1">Amino-sugar metabolism; 1,6-anhydro-N-acetylmuramate degradation.</text>
</comment>
<organism evidence="2 3">
    <name type="scientific">Paradesertivirga mongoliensis</name>
    <dbReference type="NCBI Taxonomy" id="2100740"/>
    <lineage>
        <taxon>Bacteria</taxon>
        <taxon>Pseudomonadati</taxon>
        <taxon>Bacteroidota</taxon>
        <taxon>Sphingobacteriia</taxon>
        <taxon>Sphingobacteriales</taxon>
        <taxon>Sphingobacteriaceae</taxon>
        <taxon>Paradesertivirga</taxon>
    </lineage>
</organism>
<dbReference type="Gene3D" id="3.30.420.40">
    <property type="match status" value="2"/>
</dbReference>
<dbReference type="GO" id="GO:0016301">
    <property type="term" value="F:kinase activity"/>
    <property type="evidence" value="ECO:0007669"/>
    <property type="project" value="UniProtKB-KW"/>
</dbReference>
<reference evidence="3" key="1">
    <citation type="journal article" date="2019" name="Int. J. Syst. Evol. Microbiol.">
        <title>The Global Catalogue of Microorganisms (GCM) 10K type strain sequencing project: providing services to taxonomists for standard genome sequencing and annotation.</title>
        <authorList>
            <consortium name="The Broad Institute Genomics Platform"/>
            <consortium name="The Broad Institute Genome Sequencing Center for Infectious Disease"/>
            <person name="Wu L."/>
            <person name="Ma J."/>
        </authorList>
    </citation>
    <scope>NUCLEOTIDE SEQUENCE [LARGE SCALE GENOMIC DNA]</scope>
    <source>
        <strain evidence="3">KCTC 42217</strain>
    </source>
</reference>
<keyword evidence="1" id="KW-0808">Transferase</keyword>
<evidence type="ECO:0000313" key="2">
    <source>
        <dbReference type="EMBL" id="MFD2161627.1"/>
    </source>
</evidence>
<keyword evidence="1" id="KW-0067">ATP-binding</keyword>
<evidence type="ECO:0000256" key="1">
    <source>
        <dbReference type="HAMAP-Rule" id="MF_01270"/>
    </source>
</evidence>
<proteinExistence type="inferred from homology"/>
<accession>A0ABW4ZIG1</accession>
<dbReference type="Proteomes" id="UP001597387">
    <property type="component" value="Unassembled WGS sequence"/>
</dbReference>
<comment type="function">
    <text evidence="1">Catalyzes the specific phosphorylation of 1,6-anhydro-N-acetylmuramic acid (anhMurNAc) with the simultaneous cleavage of the 1,6-anhydro ring, generating MurNAc-6-P. Is required for the utilization of anhMurNAc either imported from the medium or derived from its own cell wall murein, and thus plays a role in cell wall recycling.</text>
</comment>
<dbReference type="PANTHER" id="PTHR30605">
    <property type="entry name" value="ANHYDRO-N-ACETYLMURAMIC ACID KINASE"/>
    <property type="match status" value="1"/>
</dbReference>
<sequence length="393" mass="42731">MNEFLIRLANLYKKESRLIIGLMSGTSLDGLDIALCKISGSGLQTKAEILEFETLPYTDDFKEDVRTVFSRRQTDLEKVTLLNAKIGTLHADQINLFLQKHHLSKNDIDCIASHGQTIYHAPKRQHQLADYPNGTLQIGDADHIAVRTGIITLSDFRQKHIAAGGEGAPLALYGDYILFSSDAENRVLLNIGGISNFSWLPRPASMKPVVCTDAGPGNTLIDALCKMYFHTSYDSNGDIARSGTVNEKLLAKMLEHPFFMESLPKTTGPEVFNLSVIDQAFDKEELSKISKNDLLSTATQFTAVATANAIKAVAGDEPFGLYVSGGGANNTFLMEKISEQLHAEARHMDELGVAGDAKEALLFALLANETICGSALQTNAGPQVTMGKISLPE</sequence>
<dbReference type="PANTHER" id="PTHR30605:SF0">
    <property type="entry name" value="ANHYDRO-N-ACETYLMURAMIC ACID KINASE"/>
    <property type="match status" value="1"/>
</dbReference>
<name>A0ABW4ZIG1_9SPHI</name>
<keyword evidence="1" id="KW-0547">Nucleotide-binding</keyword>
<gene>
    <name evidence="1" type="primary">anmK</name>
    <name evidence="2" type="ORF">ACFSJU_04430</name>
</gene>
<dbReference type="RefSeq" id="WP_255898885.1">
    <property type="nucleotide sequence ID" value="NZ_JAFMZO010000001.1"/>
</dbReference>
<comment type="catalytic activity">
    <reaction evidence="1">
        <text>1,6-anhydro-N-acetyl-beta-muramate + ATP + H2O = N-acetyl-D-muramate 6-phosphate + ADP + H(+)</text>
        <dbReference type="Rhea" id="RHEA:24952"/>
        <dbReference type="ChEBI" id="CHEBI:15377"/>
        <dbReference type="ChEBI" id="CHEBI:15378"/>
        <dbReference type="ChEBI" id="CHEBI:30616"/>
        <dbReference type="ChEBI" id="CHEBI:58690"/>
        <dbReference type="ChEBI" id="CHEBI:58722"/>
        <dbReference type="ChEBI" id="CHEBI:456216"/>
        <dbReference type="EC" id="2.7.1.170"/>
    </reaction>
</comment>
<dbReference type="InterPro" id="IPR005338">
    <property type="entry name" value="Anhydro_N_Ac-Mur_kinase"/>
</dbReference>
<dbReference type="HAMAP" id="MF_01270">
    <property type="entry name" value="AnhMurNAc_kinase"/>
    <property type="match status" value="1"/>
</dbReference>
<comment type="similarity">
    <text evidence="1">Belongs to the anhydro-N-acetylmuramic acid kinase family.</text>
</comment>
<comment type="pathway">
    <text evidence="1">Cell wall biogenesis; peptidoglycan recycling.</text>
</comment>
<keyword evidence="3" id="KW-1185">Reference proteome</keyword>
<dbReference type="SUPFAM" id="SSF53067">
    <property type="entry name" value="Actin-like ATPase domain"/>
    <property type="match status" value="1"/>
</dbReference>
<dbReference type="InterPro" id="IPR043129">
    <property type="entry name" value="ATPase_NBD"/>
</dbReference>
<comment type="caution">
    <text evidence="2">The sequence shown here is derived from an EMBL/GenBank/DDBJ whole genome shotgun (WGS) entry which is preliminary data.</text>
</comment>
<dbReference type="EC" id="2.7.1.170" evidence="1"/>
<keyword evidence="1" id="KW-0119">Carbohydrate metabolism</keyword>